<evidence type="ECO:0000313" key="1">
    <source>
        <dbReference type="EMBL" id="CAD8191289.1"/>
    </source>
</evidence>
<comment type="caution">
    <text evidence="1">The sequence shown here is derived from an EMBL/GenBank/DDBJ whole genome shotgun (WGS) entry which is preliminary data.</text>
</comment>
<protein>
    <submittedName>
        <fullName evidence="1">Uncharacterized protein</fullName>
    </submittedName>
</protein>
<name>A0A8S1WSV0_PAROT</name>
<dbReference type="OMA" id="CTGREIE"/>
<evidence type="ECO:0000313" key="2">
    <source>
        <dbReference type="Proteomes" id="UP000683925"/>
    </source>
</evidence>
<dbReference type="AlphaFoldDB" id="A0A8S1WSV0"/>
<reference evidence="1" key="1">
    <citation type="submission" date="2021-01" db="EMBL/GenBank/DDBJ databases">
        <authorList>
            <consortium name="Genoscope - CEA"/>
            <person name="William W."/>
        </authorList>
    </citation>
    <scope>NUCLEOTIDE SEQUENCE</scope>
</reference>
<keyword evidence="2" id="KW-1185">Reference proteome</keyword>
<sequence>MDFTKLSLQCAVKKFLDMKLLCTGREIEKSPNPRKVDIIQIASVKRNKINRVMRSESNSLHQSDNKQDLRIVIDKRDRLSINEAISNCDKSEIIKKNIRNYDEINTDNISTTCNRNIQRHQSFQKHTEPPAQKLQFPSIYKNSSYVLYKALRSRNQSVCQTITNYIKQLQEKGIYEE</sequence>
<organism evidence="1 2">
    <name type="scientific">Paramecium octaurelia</name>
    <dbReference type="NCBI Taxonomy" id="43137"/>
    <lineage>
        <taxon>Eukaryota</taxon>
        <taxon>Sar</taxon>
        <taxon>Alveolata</taxon>
        <taxon>Ciliophora</taxon>
        <taxon>Intramacronucleata</taxon>
        <taxon>Oligohymenophorea</taxon>
        <taxon>Peniculida</taxon>
        <taxon>Parameciidae</taxon>
        <taxon>Paramecium</taxon>
    </lineage>
</organism>
<gene>
    <name evidence="1" type="ORF">POCTA_138.1.T0990129</name>
</gene>
<dbReference type="OrthoDB" id="291919at2759"/>
<accession>A0A8S1WSV0</accession>
<dbReference type="Proteomes" id="UP000683925">
    <property type="component" value="Unassembled WGS sequence"/>
</dbReference>
<proteinExistence type="predicted"/>
<dbReference type="EMBL" id="CAJJDP010000098">
    <property type="protein sequence ID" value="CAD8191289.1"/>
    <property type="molecule type" value="Genomic_DNA"/>
</dbReference>